<keyword evidence="2" id="KW-1185">Reference proteome</keyword>
<comment type="caution">
    <text evidence="1">The sequence shown here is derived from an EMBL/GenBank/DDBJ whole genome shotgun (WGS) entry which is preliminary data.</text>
</comment>
<protein>
    <submittedName>
        <fullName evidence="1">Uncharacterized protein</fullName>
    </submittedName>
</protein>
<dbReference type="AlphaFoldDB" id="A0AAV4G5G8"/>
<organism evidence="1 2">
    <name type="scientific">Elysia marginata</name>
    <dbReference type="NCBI Taxonomy" id="1093978"/>
    <lineage>
        <taxon>Eukaryota</taxon>
        <taxon>Metazoa</taxon>
        <taxon>Spiralia</taxon>
        <taxon>Lophotrochozoa</taxon>
        <taxon>Mollusca</taxon>
        <taxon>Gastropoda</taxon>
        <taxon>Heterobranchia</taxon>
        <taxon>Euthyneura</taxon>
        <taxon>Panpulmonata</taxon>
        <taxon>Sacoglossa</taxon>
        <taxon>Placobranchoidea</taxon>
        <taxon>Plakobranchidae</taxon>
        <taxon>Elysia</taxon>
    </lineage>
</organism>
<name>A0AAV4G5G8_9GAST</name>
<dbReference type="EMBL" id="BMAT01008214">
    <property type="protein sequence ID" value="GFR80429.1"/>
    <property type="molecule type" value="Genomic_DNA"/>
</dbReference>
<dbReference type="Proteomes" id="UP000762676">
    <property type="component" value="Unassembled WGS sequence"/>
</dbReference>
<evidence type="ECO:0000313" key="2">
    <source>
        <dbReference type="Proteomes" id="UP000762676"/>
    </source>
</evidence>
<evidence type="ECO:0000313" key="1">
    <source>
        <dbReference type="EMBL" id="GFR80429.1"/>
    </source>
</evidence>
<gene>
    <name evidence="1" type="ORF">ElyMa_004046000</name>
</gene>
<accession>A0AAV4G5G8</accession>
<proteinExistence type="predicted"/>
<reference evidence="1 2" key="1">
    <citation type="journal article" date="2021" name="Elife">
        <title>Chloroplast acquisition without the gene transfer in kleptoplastic sea slugs, Plakobranchus ocellatus.</title>
        <authorList>
            <person name="Maeda T."/>
            <person name="Takahashi S."/>
            <person name="Yoshida T."/>
            <person name="Shimamura S."/>
            <person name="Takaki Y."/>
            <person name="Nagai Y."/>
            <person name="Toyoda A."/>
            <person name="Suzuki Y."/>
            <person name="Arimoto A."/>
            <person name="Ishii H."/>
            <person name="Satoh N."/>
            <person name="Nishiyama T."/>
            <person name="Hasebe M."/>
            <person name="Maruyama T."/>
            <person name="Minagawa J."/>
            <person name="Obokata J."/>
            <person name="Shigenobu S."/>
        </authorList>
    </citation>
    <scope>NUCLEOTIDE SEQUENCE [LARGE SCALE GENOMIC DNA]</scope>
</reference>
<sequence>MYRPPTTPHLQLSLWSPHLSLPQQASDKPVSSRAASTTAWCVSPDPAWRDDLALPPPVTESALYTFNLGEDAHGLSPRKSLPWASAKFTLLAVNIFRPVLCVWCNVVRAPPRYRNKTLDLD</sequence>